<name>A0A0A8ZBU7_ARUDO</name>
<evidence type="ECO:0000313" key="1">
    <source>
        <dbReference type="EMBL" id="JAD36894.1"/>
    </source>
</evidence>
<sequence>MSIIGIKSLSVGQLVALVIFQHQKGPFGVSKCSMFTGTRETFNSYICKLKVYEWR</sequence>
<dbReference type="AlphaFoldDB" id="A0A0A8ZBU7"/>
<reference evidence="1" key="2">
    <citation type="journal article" date="2015" name="Data Brief">
        <title>Shoot transcriptome of the giant reed, Arundo donax.</title>
        <authorList>
            <person name="Barrero R.A."/>
            <person name="Guerrero F.D."/>
            <person name="Moolhuijzen P."/>
            <person name="Goolsby J.A."/>
            <person name="Tidwell J."/>
            <person name="Bellgard S.E."/>
            <person name="Bellgard M.I."/>
        </authorList>
    </citation>
    <scope>NUCLEOTIDE SEQUENCE</scope>
    <source>
        <tissue evidence="1">Shoot tissue taken approximately 20 cm above the soil surface</tissue>
    </source>
</reference>
<dbReference type="EMBL" id="GBRH01261001">
    <property type="protein sequence ID" value="JAD36894.1"/>
    <property type="molecule type" value="Transcribed_RNA"/>
</dbReference>
<protein>
    <submittedName>
        <fullName evidence="1">Uncharacterized protein</fullName>
    </submittedName>
</protein>
<organism evidence="1">
    <name type="scientific">Arundo donax</name>
    <name type="common">Giant reed</name>
    <name type="synonym">Donax arundinaceus</name>
    <dbReference type="NCBI Taxonomy" id="35708"/>
    <lineage>
        <taxon>Eukaryota</taxon>
        <taxon>Viridiplantae</taxon>
        <taxon>Streptophyta</taxon>
        <taxon>Embryophyta</taxon>
        <taxon>Tracheophyta</taxon>
        <taxon>Spermatophyta</taxon>
        <taxon>Magnoliopsida</taxon>
        <taxon>Liliopsida</taxon>
        <taxon>Poales</taxon>
        <taxon>Poaceae</taxon>
        <taxon>PACMAD clade</taxon>
        <taxon>Arundinoideae</taxon>
        <taxon>Arundineae</taxon>
        <taxon>Arundo</taxon>
    </lineage>
</organism>
<reference evidence="1" key="1">
    <citation type="submission" date="2014-09" db="EMBL/GenBank/DDBJ databases">
        <authorList>
            <person name="Magalhaes I.L.F."/>
            <person name="Oliveira U."/>
            <person name="Santos F.R."/>
            <person name="Vidigal T.H.D.A."/>
            <person name="Brescovit A.D."/>
            <person name="Santos A.J."/>
        </authorList>
    </citation>
    <scope>NUCLEOTIDE SEQUENCE</scope>
    <source>
        <tissue evidence="1">Shoot tissue taken approximately 20 cm above the soil surface</tissue>
    </source>
</reference>
<proteinExistence type="predicted"/>
<accession>A0A0A8ZBU7</accession>